<feature type="transmembrane region" description="Helical" evidence="1">
    <location>
        <begin position="299"/>
        <end position="326"/>
    </location>
</feature>
<gene>
    <name evidence="2" type="ORF">CORC01_05010</name>
</gene>
<keyword evidence="3" id="KW-1185">Reference proteome</keyword>
<dbReference type="AlphaFoldDB" id="A0A1G4BE89"/>
<evidence type="ECO:0000313" key="2">
    <source>
        <dbReference type="EMBL" id="OHE99652.1"/>
    </source>
</evidence>
<evidence type="ECO:0000256" key="1">
    <source>
        <dbReference type="SAM" id="Phobius"/>
    </source>
</evidence>
<keyword evidence="1" id="KW-1133">Transmembrane helix</keyword>
<comment type="caution">
    <text evidence="2">The sequence shown here is derived from an EMBL/GenBank/DDBJ whole genome shotgun (WGS) entry which is preliminary data.</text>
</comment>
<dbReference type="Proteomes" id="UP000176998">
    <property type="component" value="Unassembled WGS sequence"/>
</dbReference>
<protein>
    <submittedName>
        <fullName evidence="2">Uncharacterized protein</fullName>
    </submittedName>
</protein>
<evidence type="ECO:0000313" key="3">
    <source>
        <dbReference type="Proteomes" id="UP000176998"/>
    </source>
</evidence>
<name>A0A1G4BE89_9PEZI</name>
<sequence length="371" mass="41338">MESIKKTTRCRPTLKLDISAALKLEVAQTPIIIREYQSPILSLEWAKRELSKNPLPEYVPDMAERHGRSRDQLQHSGDAGCHDYLHWALHHPGKQPLNSWDLCNCDHGNSEIDSVESEPMTENELAQRRLRLQETLADLEAFTPSPMTVQLQFEELNGDITEAIDEDLSDFPFVIEHMNSGDSSIQDPNEGQTYEDAIEDVEFLNDLQIDLDNAPFVSETGQEVQTNDNNTTAAEQPELGHRTLDSLIAPPFRVSLAGLAGTHSSLWGESSGESCANSSDNDSEQFSSSSRHKGVFIPAWLWCVLWSTLIGFLIGFFIMMSLFIAYRNEGMLDVGKAAPCSTPRPCECDVSPEPYHGGHGMDHQAMAAHQI</sequence>
<dbReference type="EMBL" id="MJBS01000034">
    <property type="protein sequence ID" value="OHE99652.1"/>
    <property type="molecule type" value="Genomic_DNA"/>
</dbReference>
<dbReference type="GeneID" id="34558167"/>
<keyword evidence="1" id="KW-0812">Transmembrane</keyword>
<dbReference type="OrthoDB" id="4850802at2759"/>
<reference evidence="2 3" key="1">
    <citation type="submission" date="2016-09" db="EMBL/GenBank/DDBJ databases">
        <authorList>
            <person name="Capua I."/>
            <person name="De Benedictis P."/>
            <person name="Joannis T."/>
            <person name="Lombin L.H."/>
            <person name="Cattoli G."/>
        </authorList>
    </citation>
    <scope>NUCLEOTIDE SEQUENCE [LARGE SCALE GENOMIC DNA]</scope>
    <source>
        <strain evidence="2 3">IMI 309357</strain>
    </source>
</reference>
<proteinExistence type="predicted"/>
<accession>A0A1G4BE89</accession>
<keyword evidence="1" id="KW-0472">Membrane</keyword>
<organism evidence="2 3">
    <name type="scientific">Colletotrichum orchidophilum</name>
    <dbReference type="NCBI Taxonomy" id="1209926"/>
    <lineage>
        <taxon>Eukaryota</taxon>
        <taxon>Fungi</taxon>
        <taxon>Dikarya</taxon>
        <taxon>Ascomycota</taxon>
        <taxon>Pezizomycotina</taxon>
        <taxon>Sordariomycetes</taxon>
        <taxon>Hypocreomycetidae</taxon>
        <taxon>Glomerellales</taxon>
        <taxon>Glomerellaceae</taxon>
        <taxon>Colletotrichum</taxon>
    </lineage>
</organism>
<dbReference type="RefSeq" id="XP_022476798.1">
    <property type="nucleotide sequence ID" value="XM_022616657.1"/>
</dbReference>